<dbReference type="AlphaFoldDB" id="A0ABD3WN71"/>
<keyword evidence="3" id="KW-1185">Reference proteome</keyword>
<name>A0ABD3WN71_SINWO</name>
<protein>
    <submittedName>
        <fullName evidence="2">Uncharacterized protein</fullName>
    </submittedName>
</protein>
<reference evidence="2 3" key="1">
    <citation type="submission" date="2024-11" db="EMBL/GenBank/DDBJ databases">
        <title>Chromosome-level genome assembly of the freshwater bivalve Anodonta woodiana.</title>
        <authorList>
            <person name="Chen X."/>
        </authorList>
    </citation>
    <scope>NUCLEOTIDE SEQUENCE [LARGE SCALE GENOMIC DNA]</scope>
    <source>
        <strain evidence="2">MN2024</strain>
        <tissue evidence="2">Gills</tissue>
    </source>
</reference>
<feature type="region of interest" description="Disordered" evidence="1">
    <location>
        <begin position="40"/>
        <end position="75"/>
    </location>
</feature>
<comment type="caution">
    <text evidence="2">The sequence shown here is derived from an EMBL/GenBank/DDBJ whole genome shotgun (WGS) entry which is preliminary data.</text>
</comment>
<dbReference type="EMBL" id="JBJQND010000006">
    <property type="protein sequence ID" value="KAL3874193.1"/>
    <property type="molecule type" value="Genomic_DNA"/>
</dbReference>
<proteinExistence type="predicted"/>
<organism evidence="2 3">
    <name type="scientific">Sinanodonta woodiana</name>
    <name type="common">Chinese pond mussel</name>
    <name type="synonym">Anodonta woodiana</name>
    <dbReference type="NCBI Taxonomy" id="1069815"/>
    <lineage>
        <taxon>Eukaryota</taxon>
        <taxon>Metazoa</taxon>
        <taxon>Spiralia</taxon>
        <taxon>Lophotrochozoa</taxon>
        <taxon>Mollusca</taxon>
        <taxon>Bivalvia</taxon>
        <taxon>Autobranchia</taxon>
        <taxon>Heteroconchia</taxon>
        <taxon>Palaeoheterodonta</taxon>
        <taxon>Unionida</taxon>
        <taxon>Unionoidea</taxon>
        <taxon>Unionidae</taxon>
        <taxon>Unioninae</taxon>
        <taxon>Sinanodonta</taxon>
    </lineage>
</organism>
<gene>
    <name evidence="2" type="ORF">ACJMK2_037239</name>
</gene>
<evidence type="ECO:0000256" key="1">
    <source>
        <dbReference type="SAM" id="MobiDB-lite"/>
    </source>
</evidence>
<evidence type="ECO:0000313" key="3">
    <source>
        <dbReference type="Proteomes" id="UP001634394"/>
    </source>
</evidence>
<accession>A0ABD3WN71</accession>
<evidence type="ECO:0000313" key="2">
    <source>
        <dbReference type="EMBL" id="KAL3874193.1"/>
    </source>
</evidence>
<sequence>MAIHTRAAVLSWLEGIKRPTKGQKEWESGWDAVIRKTSKSSQNASLAIRSDTPMSESRFVPDYDEEIEEPQLKRP</sequence>
<dbReference type="Proteomes" id="UP001634394">
    <property type="component" value="Unassembled WGS sequence"/>
</dbReference>